<dbReference type="FunFam" id="3.40.50.1970:FF:000003">
    <property type="entry name" value="Alcohol dehydrogenase, iron-containing"/>
    <property type="match status" value="1"/>
</dbReference>
<organism evidence="4 5">
    <name type="scientific">[Clostridium] aminophilum</name>
    <dbReference type="NCBI Taxonomy" id="1526"/>
    <lineage>
        <taxon>Bacteria</taxon>
        <taxon>Bacillati</taxon>
        <taxon>Bacillota</taxon>
        <taxon>Clostridia</taxon>
        <taxon>Lachnospirales</taxon>
        <taxon>Lachnospiraceae</taxon>
    </lineage>
</organism>
<dbReference type="OrthoDB" id="9804734at2"/>
<dbReference type="InterPro" id="IPR001670">
    <property type="entry name" value="ADH_Fe/GldA"/>
</dbReference>
<protein>
    <submittedName>
        <fullName evidence="4">1-propanol dehydrogenase</fullName>
    </submittedName>
</protein>
<dbReference type="InterPro" id="IPR056798">
    <property type="entry name" value="ADH_Fe_C"/>
</dbReference>
<dbReference type="Pfam" id="PF00465">
    <property type="entry name" value="Fe-ADH"/>
    <property type="match status" value="1"/>
</dbReference>
<feature type="domain" description="Alcohol dehydrogenase iron-type/glycerol dehydrogenase GldA" evidence="2">
    <location>
        <begin position="8"/>
        <end position="157"/>
    </location>
</feature>
<dbReference type="GO" id="GO:0046872">
    <property type="term" value="F:metal ion binding"/>
    <property type="evidence" value="ECO:0007669"/>
    <property type="project" value="InterPro"/>
</dbReference>
<dbReference type="PANTHER" id="PTHR11496:SF83">
    <property type="entry name" value="HYDROXYACID-OXOACID TRANSHYDROGENASE, MITOCHONDRIAL"/>
    <property type="match status" value="1"/>
</dbReference>
<dbReference type="GO" id="GO:0004022">
    <property type="term" value="F:alcohol dehydrogenase (NAD+) activity"/>
    <property type="evidence" value="ECO:0007669"/>
    <property type="project" value="UniProtKB-ARBA"/>
</dbReference>
<dbReference type="SUPFAM" id="SSF56796">
    <property type="entry name" value="Dehydroquinate synthase-like"/>
    <property type="match status" value="1"/>
</dbReference>
<accession>A0A1I0CPV5</accession>
<dbReference type="Pfam" id="PF25137">
    <property type="entry name" value="ADH_Fe_C"/>
    <property type="match status" value="1"/>
</dbReference>
<feature type="domain" description="Fe-containing alcohol dehydrogenase-like C-terminal" evidence="3">
    <location>
        <begin position="170"/>
        <end position="367"/>
    </location>
</feature>
<evidence type="ECO:0000259" key="3">
    <source>
        <dbReference type="Pfam" id="PF25137"/>
    </source>
</evidence>
<keyword evidence="5" id="KW-1185">Reference proteome</keyword>
<dbReference type="Gene3D" id="3.40.50.1970">
    <property type="match status" value="1"/>
</dbReference>
<evidence type="ECO:0000259" key="2">
    <source>
        <dbReference type="Pfam" id="PF00465"/>
    </source>
</evidence>
<reference evidence="4 5" key="1">
    <citation type="submission" date="2016-10" db="EMBL/GenBank/DDBJ databases">
        <authorList>
            <person name="de Groot N.N."/>
        </authorList>
    </citation>
    <scope>NUCLEOTIDE SEQUENCE [LARGE SCALE GENOMIC DNA]</scope>
    <source>
        <strain evidence="4 5">KH1P1</strain>
    </source>
</reference>
<dbReference type="RefSeq" id="WP_074648929.1">
    <property type="nucleotide sequence ID" value="NZ_FOIL01000008.1"/>
</dbReference>
<evidence type="ECO:0000313" key="5">
    <source>
        <dbReference type="Proteomes" id="UP000199820"/>
    </source>
</evidence>
<dbReference type="InterPro" id="IPR039697">
    <property type="entry name" value="Alcohol_dehydrogenase_Fe"/>
</dbReference>
<dbReference type="Proteomes" id="UP000199820">
    <property type="component" value="Unassembled WGS sequence"/>
</dbReference>
<dbReference type="eggNOG" id="COG1454">
    <property type="taxonomic scope" value="Bacteria"/>
</dbReference>
<keyword evidence="1" id="KW-0560">Oxidoreductase</keyword>
<evidence type="ECO:0000256" key="1">
    <source>
        <dbReference type="ARBA" id="ARBA00023002"/>
    </source>
</evidence>
<sequence length="369" mass="40439">MNQVYIKTRVFSGEDSLERLRKFEKKKIWIISDTFLVDNGTIDRITEQLDRSNRVVLCSDVVPDPPLSAVAKGVALMGNIHPDIIIAFGGGSAIDTAKGIIYFAKFSGFTDGVRFIAIPTTSGTGSEVSSVTVITDPDTKIKHPIVDDEILPDEVILCPQLTCSVPPSVTANTGMDVLTHALEAYVSRNANAYSDALAEKAVEYVFGYLKRCCADGNDMEARSRMQEASNLAGSAFNIAGLGMNHAIAHQLGGIFHIPHGLANSLILINVIRKNSNVCEMRARYAVLARKLNLAGKEHSDSEAVTLLCEKIRSCQKEMKIPVTFSELGIRPESVLEKSTEIWKNAQKDMCSDTAIWRFDQCDVEDVLQL</sequence>
<dbReference type="FunFam" id="1.20.1090.10:FF:000001">
    <property type="entry name" value="Aldehyde-alcohol dehydrogenase"/>
    <property type="match status" value="1"/>
</dbReference>
<proteinExistence type="predicted"/>
<name>A0A1I0CPV5_9FIRM</name>
<dbReference type="Gene3D" id="1.20.1090.10">
    <property type="entry name" value="Dehydroquinate synthase-like - alpha domain"/>
    <property type="match status" value="1"/>
</dbReference>
<evidence type="ECO:0000313" key="4">
    <source>
        <dbReference type="EMBL" id="SET21634.1"/>
    </source>
</evidence>
<gene>
    <name evidence="4" type="ORF">SAMN04487771_100830</name>
</gene>
<dbReference type="AlphaFoldDB" id="A0A1I0CPV5"/>
<dbReference type="EMBL" id="FOIL01000008">
    <property type="protein sequence ID" value="SET21634.1"/>
    <property type="molecule type" value="Genomic_DNA"/>
</dbReference>
<dbReference type="PANTHER" id="PTHR11496">
    <property type="entry name" value="ALCOHOL DEHYDROGENASE"/>
    <property type="match status" value="1"/>
</dbReference>
<dbReference type="CDD" id="cd08180">
    <property type="entry name" value="PDD"/>
    <property type="match status" value="1"/>
</dbReference>
<dbReference type="STRING" id="1526.SAMN02910262_00048"/>